<evidence type="ECO:0000256" key="3">
    <source>
        <dbReference type="ARBA" id="ARBA00022692"/>
    </source>
</evidence>
<gene>
    <name evidence="8" type="ORF">GBG19_03845</name>
</gene>
<evidence type="ECO:0000256" key="6">
    <source>
        <dbReference type="SAM" id="Phobius"/>
    </source>
</evidence>
<dbReference type="EMBL" id="WFKK01000007">
    <property type="protein sequence ID" value="KAB7890115.1"/>
    <property type="molecule type" value="Genomic_DNA"/>
</dbReference>
<evidence type="ECO:0000313" key="8">
    <source>
        <dbReference type="EMBL" id="KAB7890115.1"/>
    </source>
</evidence>
<name>A0A6L4WUT1_9BACT</name>
<evidence type="ECO:0000259" key="7">
    <source>
        <dbReference type="Pfam" id="PF02706"/>
    </source>
</evidence>
<keyword evidence="5 6" id="KW-0472">Membrane</keyword>
<evidence type="ECO:0000256" key="2">
    <source>
        <dbReference type="ARBA" id="ARBA00022475"/>
    </source>
</evidence>
<feature type="transmembrane region" description="Helical" evidence="6">
    <location>
        <begin position="32"/>
        <end position="52"/>
    </location>
</feature>
<evidence type="ECO:0000256" key="5">
    <source>
        <dbReference type="ARBA" id="ARBA00023136"/>
    </source>
</evidence>
<dbReference type="GO" id="GO:0005886">
    <property type="term" value="C:plasma membrane"/>
    <property type="evidence" value="ECO:0007669"/>
    <property type="project" value="UniProtKB-SubCell"/>
</dbReference>
<comment type="subcellular location">
    <subcellularLocation>
        <location evidence="1">Cell membrane</location>
        <topology evidence="1">Multi-pass membrane protein</topology>
    </subcellularLocation>
</comment>
<dbReference type="AlphaFoldDB" id="A0A6L4WUT1"/>
<dbReference type="InterPro" id="IPR050445">
    <property type="entry name" value="Bact_polysacc_biosynth/exp"/>
</dbReference>
<reference evidence="8 9" key="1">
    <citation type="submission" date="2019-10" db="EMBL/GenBank/DDBJ databases">
        <title>Poseidonibacter ostreae sp. nov., isolated from the gut of the Ostrea denselamellosa.</title>
        <authorList>
            <person name="Choi A."/>
        </authorList>
    </citation>
    <scope>NUCLEOTIDE SEQUENCE [LARGE SCALE GENOMIC DNA]</scope>
    <source>
        <strain evidence="8 9">SJOD-M-33</strain>
    </source>
</reference>
<dbReference type="PANTHER" id="PTHR32309:SF13">
    <property type="entry name" value="FERRIC ENTEROBACTIN TRANSPORT PROTEIN FEPE"/>
    <property type="match status" value="1"/>
</dbReference>
<keyword evidence="3 6" id="KW-0812">Transmembrane</keyword>
<dbReference type="Proteomes" id="UP000472839">
    <property type="component" value="Unassembled WGS sequence"/>
</dbReference>
<organism evidence="8 9">
    <name type="scientific">Poseidonibacter ostreae</name>
    <dbReference type="NCBI Taxonomy" id="2654171"/>
    <lineage>
        <taxon>Bacteria</taxon>
        <taxon>Pseudomonadati</taxon>
        <taxon>Campylobacterota</taxon>
        <taxon>Epsilonproteobacteria</taxon>
        <taxon>Campylobacterales</taxon>
        <taxon>Arcobacteraceae</taxon>
        <taxon>Poseidonibacter</taxon>
    </lineage>
</organism>
<comment type="caution">
    <text evidence="8">The sequence shown here is derived from an EMBL/GenBank/DDBJ whole genome shotgun (WGS) entry which is preliminary data.</text>
</comment>
<dbReference type="RefSeq" id="WP_152279622.1">
    <property type="nucleotide sequence ID" value="NZ_WFKK01000007.1"/>
</dbReference>
<evidence type="ECO:0000313" key="9">
    <source>
        <dbReference type="Proteomes" id="UP000472839"/>
    </source>
</evidence>
<protein>
    <recommendedName>
        <fullName evidence="7">Polysaccharide chain length determinant N-terminal domain-containing protein</fullName>
    </recommendedName>
</protein>
<proteinExistence type="predicted"/>
<accession>A0A6L4WUT1</accession>
<evidence type="ECO:0000256" key="4">
    <source>
        <dbReference type="ARBA" id="ARBA00022989"/>
    </source>
</evidence>
<feature type="transmembrane region" description="Helical" evidence="6">
    <location>
        <begin position="281"/>
        <end position="301"/>
    </location>
</feature>
<dbReference type="InterPro" id="IPR003856">
    <property type="entry name" value="LPS_length_determ_N"/>
</dbReference>
<dbReference type="GO" id="GO:0004713">
    <property type="term" value="F:protein tyrosine kinase activity"/>
    <property type="evidence" value="ECO:0007669"/>
    <property type="project" value="TreeGrafter"/>
</dbReference>
<dbReference type="PANTHER" id="PTHR32309">
    <property type="entry name" value="TYROSINE-PROTEIN KINASE"/>
    <property type="match status" value="1"/>
</dbReference>
<evidence type="ECO:0000256" key="1">
    <source>
        <dbReference type="ARBA" id="ARBA00004651"/>
    </source>
</evidence>
<keyword evidence="2" id="KW-1003">Cell membrane</keyword>
<dbReference type="Pfam" id="PF02706">
    <property type="entry name" value="Wzz"/>
    <property type="match status" value="1"/>
</dbReference>
<keyword evidence="4 6" id="KW-1133">Transmembrane helix</keyword>
<sequence>MDNLNQKLSEHKNYIEEDEIDLKELFNTILKYKYKIATFSLMVVLLTLFYVLSIPNSYKSEIVLAPQTENKSASGGLASLASLAGVSLGAGNSKDPFTMIETTLKDYEFNKQLIEKYNLIEKLANPENLVFAMGIDSFYSKNDKNNKNNTEINKQELVFNAIKSLSGILSLSSDKKSGLIVLSAEHIDRYFAKELVDIYLEELISKIKLQDMKEIDKQINYYKKELSTTYDVSLKEQLSKSLSALMQKRVFSLANDYYFVSKLTDSRVAYIKEKTKPKRSLILVVSLVTSLILGIFLAFFIEFIKGNKDNEQE</sequence>
<feature type="domain" description="Polysaccharide chain length determinant N-terminal" evidence="7">
    <location>
        <begin position="18"/>
        <end position="76"/>
    </location>
</feature>